<evidence type="ECO:0000313" key="2">
    <source>
        <dbReference type="Proteomes" id="UP000789524"/>
    </source>
</evidence>
<dbReference type="AlphaFoldDB" id="A0A8J2W206"/>
<dbReference type="Proteomes" id="UP000789524">
    <property type="component" value="Unassembled WGS sequence"/>
</dbReference>
<evidence type="ECO:0000313" key="1">
    <source>
        <dbReference type="EMBL" id="CAG9564414.1"/>
    </source>
</evidence>
<protein>
    <submittedName>
        <fullName evidence="1">(African queen) hypothetical protein</fullName>
    </submittedName>
</protein>
<organism evidence="1 2">
    <name type="scientific">Danaus chrysippus</name>
    <name type="common">African queen</name>
    <dbReference type="NCBI Taxonomy" id="151541"/>
    <lineage>
        <taxon>Eukaryota</taxon>
        <taxon>Metazoa</taxon>
        <taxon>Ecdysozoa</taxon>
        <taxon>Arthropoda</taxon>
        <taxon>Hexapoda</taxon>
        <taxon>Insecta</taxon>
        <taxon>Pterygota</taxon>
        <taxon>Neoptera</taxon>
        <taxon>Endopterygota</taxon>
        <taxon>Lepidoptera</taxon>
        <taxon>Glossata</taxon>
        <taxon>Ditrysia</taxon>
        <taxon>Papilionoidea</taxon>
        <taxon>Nymphalidae</taxon>
        <taxon>Danainae</taxon>
        <taxon>Danaini</taxon>
        <taxon>Danaina</taxon>
        <taxon>Danaus</taxon>
        <taxon>Anosia</taxon>
    </lineage>
</organism>
<gene>
    <name evidence="1" type="ORF">DCHRY22_LOCUS5416</name>
</gene>
<keyword evidence="2" id="KW-1185">Reference proteome</keyword>
<name>A0A8J2W206_9NEOP</name>
<proteinExistence type="predicted"/>
<comment type="caution">
    <text evidence="1">The sequence shown here is derived from an EMBL/GenBank/DDBJ whole genome shotgun (WGS) entry which is preliminary data.</text>
</comment>
<dbReference type="EMBL" id="CAKASE010000051">
    <property type="protein sequence ID" value="CAG9564414.1"/>
    <property type="molecule type" value="Genomic_DNA"/>
</dbReference>
<accession>A0A8J2W206</accession>
<reference evidence="1" key="1">
    <citation type="submission" date="2021-09" db="EMBL/GenBank/DDBJ databases">
        <authorList>
            <person name="Martin H S."/>
        </authorList>
    </citation>
    <scope>NUCLEOTIDE SEQUENCE</scope>
</reference>
<sequence length="107" mass="12830">MQRTLYWFIYTFNLRLLMPDRPLEDSQGLLCGHLHYGNAPIWELTWQLPVYKHLEEARATAVKPRVIVYPGISDKAREAGDVRHTSDRRWNMHHLQQHTNILQRHKF</sequence>